<dbReference type="EMBL" id="LAZR01011093">
    <property type="protein sequence ID" value="KKM63457.1"/>
    <property type="molecule type" value="Genomic_DNA"/>
</dbReference>
<name>A0A0F9M2G9_9ZZZZ</name>
<dbReference type="AlphaFoldDB" id="A0A0F9M2G9"/>
<comment type="caution">
    <text evidence="1">The sequence shown here is derived from an EMBL/GenBank/DDBJ whole genome shotgun (WGS) entry which is preliminary data.</text>
</comment>
<gene>
    <name evidence="1" type="ORF">LCGC14_1511180</name>
</gene>
<organism evidence="1">
    <name type="scientific">marine sediment metagenome</name>
    <dbReference type="NCBI Taxonomy" id="412755"/>
    <lineage>
        <taxon>unclassified sequences</taxon>
        <taxon>metagenomes</taxon>
        <taxon>ecological metagenomes</taxon>
    </lineage>
</organism>
<protein>
    <submittedName>
        <fullName evidence="1">Uncharacterized protein</fullName>
    </submittedName>
</protein>
<proteinExistence type="predicted"/>
<sequence length="68" mass="7727">MTDYTHPPPPTGTEPLCGSKWLTEHIRDYTQEEIDALTLELIHDDMPYAFIPGTGKKGTDKNLVTLRR</sequence>
<evidence type="ECO:0000313" key="1">
    <source>
        <dbReference type="EMBL" id="KKM63457.1"/>
    </source>
</evidence>
<accession>A0A0F9M2G9</accession>
<reference evidence="1" key="1">
    <citation type="journal article" date="2015" name="Nature">
        <title>Complex archaea that bridge the gap between prokaryotes and eukaryotes.</title>
        <authorList>
            <person name="Spang A."/>
            <person name="Saw J.H."/>
            <person name="Jorgensen S.L."/>
            <person name="Zaremba-Niedzwiedzka K."/>
            <person name="Martijn J."/>
            <person name="Lind A.E."/>
            <person name="van Eijk R."/>
            <person name="Schleper C."/>
            <person name="Guy L."/>
            <person name="Ettema T.J."/>
        </authorList>
    </citation>
    <scope>NUCLEOTIDE SEQUENCE</scope>
</reference>